<protein>
    <submittedName>
        <fullName evidence="1">Uncharacterized protein</fullName>
    </submittedName>
</protein>
<dbReference type="Proteomes" id="UP000298277">
    <property type="component" value="Unassembled WGS sequence"/>
</dbReference>
<gene>
    <name evidence="1" type="ORF">EHQ17_04610</name>
</gene>
<accession>A0A5F1YDR1</accession>
<evidence type="ECO:0000313" key="1">
    <source>
        <dbReference type="EMBL" id="TGK36201.1"/>
    </source>
</evidence>
<dbReference type="RefSeq" id="WP_135595546.1">
    <property type="nucleotide sequence ID" value="NZ_RQEZ01000086.1"/>
</dbReference>
<sequence>MQGKSTTDIMSDKANGRRIVYLLHELEETIHGRAESIGVSELTYRKTIYRQAGNQEVISDLTMLGIDHDLTPFDKRKERVPRWLKESAAS</sequence>
<dbReference type="EMBL" id="RQFA01000024">
    <property type="protein sequence ID" value="TGK36201.1"/>
    <property type="molecule type" value="Genomic_DNA"/>
</dbReference>
<name>A0A5F1YDR1_9LEPT</name>
<proteinExistence type="predicted"/>
<reference evidence="1" key="1">
    <citation type="journal article" date="2019" name="PLoS Negl. Trop. Dis.">
        <title>Revisiting the worldwide diversity of Leptospira species in the environment.</title>
        <authorList>
            <person name="Vincent A.T."/>
            <person name="Schiettekatte O."/>
            <person name="Bourhy P."/>
            <person name="Veyrier F.J."/>
            <person name="Picardeau M."/>
        </authorList>
    </citation>
    <scope>NUCLEOTIDE SEQUENCE [LARGE SCALE GENOMIC DNA]</scope>
    <source>
        <strain evidence="1">201800299</strain>
    </source>
</reference>
<evidence type="ECO:0000313" key="2">
    <source>
        <dbReference type="Proteomes" id="UP000298277"/>
    </source>
</evidence>
<organism evidence="1 2">
    <name type="scientific">Leptospira gomenensis</name>
    <dbReference type="NCBI Taxonomy" id="2484974"/>
    <lineage>
        <taxon>Bacteria</taxon>
        <taxon>Pseudomonadati</taxon>
        <taxon>Spirochaetota</taxon>
        <taxon>Spirochaetia</taxon>
        <taxon>Leptospirales</taxon>
        <taxon>Leptospiraceae</taxon>
        <taxon>Leptospira</taxon>
    </lineage>
</organism>
<dbReference type="AlphaFoldDB" id="A0A5F1YDR1"/>
<keyword evidence="2" id="KW-1185">Reference proteome</keyword>
<comment type="caution">
    <text evidence="1">The sequence shown here is derived from an EMBL/GenBank/DDBJ whole genome shotgun (WGS) entry which is preliminary data.</text>
</comment>